<dbReference type="InterPro" id="IPR027918">
    <property type="entry name" value="HYLS1_C_dom"/>
</dbReference>
<sequence length="420" mass="48458">MAAGEATDEDGHSEEEAENRSAQAKEHWDENEDMGNDLEDRSEKEGELDYPMSPTSVMTSGYGTYRPDSSRDNHEGDGYHDDCTLTEPEDDSEAQFDAQYYVDNYNLSMKDNTFSSDVMLSDGQLRNKPNSPDLPEHCSNHTDSDHEGRGLYVVDEGLVLECNVDDSVQGDEAVEGESQHRDNEVFDPNEQRSRESHTASGVQKVTVRNENDFSSLCDSYEHPFNLRSNKWKYFQRRRLEGTKFDRKTRRQKKSGVSGLEECLDRLQMSGMRRPQDSELESQELDSLSSVGELPSAFQAYFKGIVRSRSENDIRPRPKSFIRPLMDHPHTRNLKKTDPVTKYFQYKQEWDTFKAPGERDRRALHWAIREQLMYQPPPPRPQKVLVPNTYVVPTDKKRSALRWEIRHDLANGIMPSKMAYP</sequence>
<evidence type="ECO:0000256" key="1">
    <source>
        <dbReference type="ARBA" id="ARBA00004114"/>
    </source>
</evidence>
<name>A0A6P8F7P0_CLUHA</name>
<evidence type="ECO:0000313" key="11">
    <source>
        <dbReference type="RefSeq" id="XP_031419850.1"/>
    </source>
</evidence>
<dbReference type="KEGG" id="char:105903463"/>
<evidence type="ECO:0000256" key="7">
    <source>
        <dbReference type="ARBA" id="ARBA00023273"/>
    </source>
</evidence>
<dbReference type="GeneID" id="105903463"/>
<dbReference type="Pfam" id="PF15311">
    <property type="entry name" value="HYLS1_C"/>
    <property type="match status" value="1"/>
</dbReference>
<evidence type="ECO:0000313" key="10">
    <source>
        <dbReference type="Proteomes" id="UP000515152"/>
    </source>
</evidence>
<evidence type="ECO:0000256" key="5">
    <source>
        <dbReference type="ARBA" id="ARBA00022794"/>
    </source>
</evidence>
<evidence type="ECO:0000259" key="9">
    <source>
        <dbReference type="Pfam" id="PF15311"/>
    </source>
</evidence>
<feature type="domain" description="Centriolar and ciliogenesis-associated protein HYLS1 C-terminal" evidence="9">
    <location>
        <begin position="321"/>
        <end position="409"/>
    </location>
</feature>
<evidence type="ECO:0000256" key="3">
    <source>
        <dbReference type="ARBA" id="ARBA00010091"/>
    </source>
</evidence>
<evidence type="ECO:0000256" key="8">
    <source>
        <dbReference type="SAM" id="MobiDB-lite"/>
    </source>
</evidence>
<accession>A0A6P8F7P0</accession>
<comment type="similarity">
    <text evidence="3">Belongs to the HYLS1 family.</text>
</comment>
<comment type="subcellular location">
    <subcellularLocation>
        <location evidence="2">Cell projection</location>
        <location evidence="2">Cilium</location>
    </subcellularLocation>
    <subcellularLocation>
        <location evidence="1">Cytoplasm</location>
        <location evidence="1">Cytoskeleton</location>
        <location evidence="1">Microtubule organizing center</location>
        <location evidence="1">Centrosome</location>
        <location evidence="1">Centriole</location>
    </subcellularLocation>
</comment>
<dbReference type="PANTHER" id="PTHR34174:SF1">
    <property type="entry name" value="CENTRIOLAR AND CILIOGENESIS-ASSOCIATED PROTEIN HYLS1"/>
    <property type="match status" value="1"/>
</dbReference>
<feature type="compositionally biased region" description="Basic and acidic residues" evidence="8">
    <location>
        <begin position="134"/>
        <end position="147"/>
    </location>
</feature>
<evidence type="ECO:0000256" key="6">
    <source>
        <dbReference type="ARBA" id="ARBA00023212"/>
    </source>
</evidence>
<gene>
    <name evidence="11" type="primary">hyls1</name>
</gene>
<feature type="region of interest" description="Disordered" evidence="8">
    <location>
        <begin position="171"/>
        <end position="202"/>
    </location>
</feature>
<reference evidence="11" key="1">
    <citation type="submission" date="2025-08" db="UniProtKB">
        <authorList>
            <consortium name="RefSeq"/>
        </authorList>
    </citation>
    <scope>IDENTIFICATION</scope>
</reference>
<dbReference type="Proteomes" id="UP000515152">
    <property type="component" value="Chromosome 26"/>
</dbReference>
<dbReference type="OrthoDB" id="6343432at2759"/>
<feature type="region of interest" description="Disordered" evidence="8">
    <location>
        <begin position="1"/>
        <end position="94"/>
    </location>
</feature>
<keyword evidence="5" id="KW-0970">Cilium biogenesis/degradation</keyword>
<dbReference type="CTD" id="219844"/>
<dbReference type="InterPro" id="IPR052319">
    <property type="entry name" value="Centriolar_ciliogenesis_assoc"/>
</dbReference>
<keyword evidence="6" id="KW-0206">Cytoskeleton</keyword>
<keyword evidence="7" id="KW-0966">Cell projection</keyword>
<feature type="compositionally biased region" description="Basic and acidic residues" evidence="8">
    <location>
        <begin position="38"/>
        <end position="47"/>
    </location>
</feature>
<dbReference type="PANTHER" id="PTHR34174">
    <property type="entry name" value="HYDROLETHALUS SYNDROME PROTEIN 1"/>
    <property type="match status" value="1"/>
</dbReference>
<organism evidence="10 11">
    <name type="scientific">Clupea harengus</name>
    <name type="common">Atlantic herring</name>
    <dbReference type="NCBI Taxonomy" id="7950"/>
    <lineage>
        <taxon>Eukaryota</taxon>
        <taxon>Metazoa</taxon>
        <taxon>Chordata</taxon>
        <taxon>Craniata</taxon>
        <taxon>Vertebrata</taxon>
        <taxon>Euteleostomi</taxon>
        <taxon>Actinopterygii</taxon>
        <taxon>Neopterygii</taxon>
        <taxon>Teleostei</taxon>
        <taxon>Clupei</taxon>
        <taxon>Clupeiformes</taxon>
        <taxon>Clupeoidei</taxon>
        <taxon>Clupeidae</taxon>
        <taxon>Clupea</taxon>
    </lineage>
</organism>
<feature type="region of interest" description="Disordered" evidence="8">
    <location>
        <begin position="120"/>
        <end position="147"/>
    </location>
</feature>
<feature type="compositionally biased region" description="Acidic residues" evidence="8">
    <location>
        <begin position="1"/>
        <end position="17"/>
    </location>
</feature>
<proteinExistence type="inferred from homology"/>
<dbReference type="GO" id="GO:0097730">
    <property type="term" value="C:non-motile cilium"/>
    <property type="evidence" value="ECO:0007669"/>
    <property type="project" value="TreeGrafter"/>
</dbReference>
<dbReference type="GO" id="GO:0060271">
    <property type="term" value="P:cilium assembly"/>
    <property type="evidence" value="ECO:0007669"/>
    <property type="project" value="TreeGrafter"/>
</dbReference>
<keyword evidence="10" id="KW-1185">Reference proteome</keyword>
<evidence type="ECO:0000256" key="2">
    <source>
        <dbReference type="ARBA" id="ARBA00004138"/>
    </source>
</evidence>
<evidence type="ECO:0000256" key="4">
    <source>
        <dbReference type="ARBA" id="ARBA00022490"/>
    </source>
</evidence>
<dbReference type="GO" id="GO:0005814">
    <property type="term" value="C:centriole"/>
    <property type="evidence" value="ECO:0007669"/>
    <property type="project" value="UniProtKB-SubCell"/>
</dbReference>
<feature type="compositionally biased region" description="Basic and acidic residues" evidence="8">
    <location>
        <begin position="177"/>
        <end position="197"/>
    </location>
</feature>
<feature type="compositionally biased region" description="Basic and acidic residues" evidence="8">
    <location>
        <begin position="68"/>
        <end position="83"/>
    </location>
</feature>
<dbReference type="RefSeq" id="XP_031419850.1">
    <property type="nucleotide sequence ID" value="XM_031563990.2"/>
</dbReference>
<feature type="compositionally biased region" description="Polar residues" evidence="8">
    <location>
        <begin position="53"/>
        <end position="62"/>
    </location>
</feature>
<keyword evidence="4" id="KW-0963">Cytoplasm</keyword>
<dbReference type="AlphaFoldDB" id="A0A6P8F7P0"/>
<protein>
    <submittedName>
        <fullName evidence="11">Uncharacterized protein hyls1 isoform X1</fullName>
    </submittedName>
</protein>